<organism evidence="5 6">
    <name type="scientific">Novipirellula aureliae</name>
    <dbReference type="NCBI Taxonomy" id="2527966"/>
    <lineage>
        <taxon>Bacteria</taxon>
        <taxon>Pseudomonadati</taxon>
        <taxon>Planctomycetota</taxon>
        <taxon>Planctomycetia</taxon>
        <taxon>Pirellulales</taxon>
        <taxon>Pirellulaceae</taxon>
        <taxon>Novipirellula</taxon>
    </lineage>
</organism>
<keyword evidence="1 2" id="KW-0597">Phosphoprotein</keyword>
<accession>A0A5C6E324</accession>
<evidence type="ECO:0000259" key="4">
    <source>
        <dbReference type="PROSITE" id="PS50110"/>
    </source>
</evidence>
<keyword evidence="6" id="KW-1185">Reference proteome</keyword>
<comment type="caution">
    <text evidence="5">The sequence shown here is derived from an EMBL/GenBank/DDBJ whole genome shotgun (WGS) entry which is preliminary data.</text>
</comment>
<evidence type="ECO:0000313" key="6">
    <source>
        <dbReference type="Proteomes" id="UP000315471"/>
    </source>
</evidence>
<dbReference type="AlphaFoldDB" id="A0A5C6E324"/>
<dbReference type="PROSITE" id="PS50110">
    <property type="entry name" value="RESPONSE_REGULATORY"/>
    <property type="match status" value="1"/>
</dbReference>
<dbReference type="InterPro" id="IPR011006">
    <property type="entry name" value="CheY-like_superfamily"/>
</dbReference>
<dbReference type="InterPro" id="IPR001789">
    <property type="entry name" value="Sig_transdc_resp-reg_receiver"/>
</dbReference>
<evidence type="ECO:0000256" key="1">
    <source>
        <dbReference type="ARBA" id="ARBA00022553"/>
    </source>
</evidence>
<dbReference type="Proteomes" id="UP000315471">
    <property type="component" value="Unassembled WGS sequence"/>
</dbReference>
<evidence type="ECO:0000313" key="5">
    <source>
        <dbReference type="EMBL" id="TWU41549.1"/>
    </source>
</evidence>
<dbReference type="PANTHER" id="PTHR44591:SF23">
    <property type="entry name" value="CHEY SUBFAMILY"/>
    <property type="match status" value="1"/>
</dbReference>
<feature type="modified residue" description="4-aspartylphosphate" evidence="2">
    <location>
        <position position="79"/>
    </location>
</feature>
<dbReference type="PANTHER" id="PTHR44591">
    <property type="entry name" value="STRESS RESPONSE REGULATOR PROTEIN 1"/>
    <property type="match status" value="1"/>
</dbReference>
<feature type="domain" description="Response regulatory" evidence="4">
    <location>
        <begin position="30"/>
        <end position="147"/>
    </location>
</feature>
<feature type="region of interest" description="Disordered" evidence="3">
    <location>
        <begin position="1"/>
        <end position="22"/>
    </location>
</feature>
<dbReference type="Gene3D" id="3.40.50.2300">
    <property type="match status" value="1"/>
</dbReference>
<reference evidence="5 6" key="1">
    <citation type="submission" date="2019-02" db="EMBL/GenBank/DDBJ databases">
        <title>Deep-cultivation of Planctomycetes and their phenomic and genomic characterization uncovers novel biology.</title>
        <authorList>
            <person name="Wiegand S."/>
            <person name="Jogler M."/>
            <person name="Boedeker C."/>
            <person name="Pinto D."/>
            <person name="Vollmers J."/>
            <person name="Rivas-Marin E."/>
            <person name="Kohn T."/>
            <person name="Peeters S.H."/>
            <person name="Heuer A."/>
            <person name="Rast P."/>
            <person name="Oberbeckmann S."/>
            <person name="Bunk B."/>
            <person name="Jeske O."/>
            <person name="Meyerdierks A."/>
            <person name="Storesund J.E."/>
            <person name="Kallscheuer N."/>
            <person name="Luecker S."/>
            <person name="Lage O.M."/>
            <person name="Pohl T."/>
            <person name="Merkel B.J."/>
            <person name="Hornburger P."/>
            <person name="Mueller R.-W."/>
            <person name="Bruemmer F."/>
            <person name="Labrenz M."/>
            <person name="Spormann A.M."/>
            <person name="Op Den Camp H."/>
            <person name="Overmann J."/>
            <person name="Amann R."/>
            <person name="Jetten M.S.M."/>
            <person name="Mascher T."/>
            <person name="Medema M.H."/>
            <person name="Devos D.P."/>
            <person name="Kaster A.-K."/>
            <person name="Ovreas L."/>
            <person name="Rohde M."/>
            <person name="Galperin M.Y."/>
            <person name="Jogler C."/>
        </authorList>
    </citation>
    <scope>NUCLEOTIDE SEQUENCE [LARGE SCALE GENOMIC DNA]</scope>
    <source>
        <strain evidence="5 6">Q31b</strain>
    </source>
</reference>
<dbReference type="EMBL" id="SJPY01000004">
    <property type="protein sequence ID" value="TWU41549.1"/>
    <property type="molecule type" value="Genomic_DNA"/>
</dbReference>
<protein>
    <submittedName>
        <fullName evidence="5">Response regulator receiver domain protein</fullName>
    </submittedName>
</protein>
<dbReference type="InterPro" id="IPR050595">
    <property type="entry name" value="Bact_response_regulator"/>
</dbReference>
<name>A0A5C6E324_9BACT</name>
<gene>
    <name evidence="5" type="ORF">Q31b_29980</name>
</gene>
<proteinExistence type="predicted"/>
<evidence type="ECO:0000256" key="2">
    <source>
        <dbReference type="PROSITE-ProRule" id="PRU00169"/>
    </source>
</evidence>
<sequence length="172" mass="18661">MRNTLRPDDGSGPGDAREGTFREGNKKNASVLIVDPSPLSLIAVAGVLHYYGYMCTCARTAKAAHQATSETNLDLLIWDVADDAAGVLESLAQLRRIATLDQLPAVLLAESRWAGLEKKTQSLSAATRTLFKPIDPDALMAVVDHLLWMPTLISAHRKRGAKPSRTGWVTLE</sequence>
<dbReference type="SUPFAM" id="SSF52172">
    <property type="entry name" value="CheY-like"/>
    <property type="match status" value="1"/>
</dbReference>
<dbReference type="GO" id="GO:0000160">
    <property type="term" value="P:phosphorelay signal transduction system"/>
    <property type="evidence" value="ECO:0007669"/>
    <property type="project" value="InterPro"/>
</dbReference>
<evidence type="ECO:0000256" key="3">
    <source>
        <dbReference type="SAM" id="MobiDB-lite"/>
    </source>
</evidence>